<dbReference type="PANTHER" id="PTHR45436:SF15">
    <property type="entry name" value="SENSOR HISTIDINE KINASE CUSS"/>
    <property type="match status" value="1"/>
</dbReference>
<dbReference type="InterPro" id="IPR050428">
    <property type="entry name" value="TCS_sensor_his_kinase"/>
</dbReference>
<feature type="domain" description="Histidine kinase" evidence="11">
    <location>
        <begin position="1"/>
        <end position="107"/>
    </location>
</feature>
<dbReference type="PANTHER" id="PTHR45436">
    <property type="entry name" value="SENSOR HISTIDINE KINASE YKOH"/>
    <property type="match status" value="1"/>
</dbReference>
<evidence type="ECO:0000256" key="1">
    <source>
        <dbReference type="ARBA" id="ARBA00000085"/>
    </source>
</evidence>
<dbReference type="InterPro" id="IPR003594">
    <property type="entry name" value="HATPase_dom"/>
</dbReference>
<evidence type="ECO:0000256" key="6">
    <source>
        <dbReference type="ARBA" id="ARBA00022692"/>
    </source>
</evidence>
<keyword evidence="5" id="KW-0808">Transferase</keyword>
<dbReference type="PRINTS" id="PR00344">
    <property type="entry name" value="BCTRLSENSOR"/>
</dbReference>
<evidence type="ECO:0000256" key="7">
    <source>
        <dbReference type="ARBA" id="ARBA00022777"/>
    </source>
</evidence>
<comment type="caution">
    <text evidence="12">The sequence shown here is derived from an EMBL/GenBank/DDBJ whole genome shotgun (WGS) entry which is preliminary data.</text>
</comment>
<name>A0ABQ6JCG4_9ACTN</name>
<evidence type="ECO:0000256" key="4">
    <source>
        <dbReference type="ARBA" id="ARBA00022553"/>
    </source>
</evidence>
<keyword evidence="4" id="KW-0597">Phosphoprotein</keyword>
<proteinExistence type="predicted"/>
<dbReference type="EC" id="2.7.13.3" evidence="3"/>
<comment type="subcellular location">
    <subcellularLocation>
        <location evidence="2">Membrane</location>
        <topology evidence="2">Multi-pass membrane protein</topology>
    </subcellularLocation>
</comment>
<protein>
    <recommendedName>
        <fullName evidence="3">histidine kinase</fullName>
        <ecNumber evidence="3">2.7.13.3</ecNumber>
    </recommendedName>
</protein>
<dbReference type="SMART" id="SM00387">
    <property type="entry name" value="HATPase_c"/>
    <property type="match status" value="1"/>
</dbReference>
<evidence type="ECO:0000256" key="8">
    <source>
        <dbReference type="ARBA" id="ARBA00022989"/>
    </source>
</evidence>
<keyword evidence="10" id="KW-0472">Membrane</keyword>
<dbReference type="InterPro" id="IPR005467">
    <property type="entry name" value="His_kinase_dom"/>
</dbReference>
<keyword evidence="8" id="KW-1133">Transmembrane helix</keyword>
<evidence type="ECO:0000256" key="2">
    <source>
        <dbReference type="ARBA" id="ARBA00004141"/>
    </source>
</evidence>
<keyword evidence="9" id="KW-0902">Two-component regulatory system</keyword>
<evidence type="ECO:0000256" key="5">
    <source>
        <dbReference type="ARBA" id="ARBA00022679"/>
    </source>
</evidence>
<keyword evidence="6" id="KW-0812">Transmembrane</keyword>
<dbReference type="Pfam" id="PF02518">
    <property type="entry name" value="HATPase_c"/>
    <property type="match status" value="1"/>
</dbReference>
<gene>
    <name evidence="12" type="ORF">GCM10025868_07120</name>
</gene>
<organism evidence="12 13">
    <name type="scientific">Angustibacter aerolatus</name>
    <dbReference type="NCBI Taxonomy" id="1162965"/>
    <lineage>
        <taxon>Bacteria</taxon>
        <taxon>Bacillati</taxon>
        <taxon>Actinomycetota</taxon>
        <taxon>Actinomycetes</taxon>
        <taxon>Kineosporiales</taxon>
        <taxon>Kineosporiaceae</taxon>
    </lineage>
</organism>
<keyword evidence="7" id="KW-0418">Kinase</keyword>
<dbReference type="Proteomes" id="UP001157017">
    <property type="component" value="Unassembled WGS sequence"/>
</dbReference>
<evidence type="ECO:0000313" key="13">
    <source>
        <dbReference type="Proteomes" id="UP001157017"/>
    </source>
</evidence>
<evidence type="ECO:0000259" key="11">
    <source>
        <dbReference type="PROSITE" id="PS50109"/>
    </source>
</evidence>
<accession>A0ABQ6JCG4</accession>
<dbReference type="InterPro" id="IPR004358">
    <property type="entry name" value="Sig_transdc_His_kin-like_C"/>
</dbReference>
<comment type="catalytic activity">
    <reaction evidence="1">
        <text>ATP + protein L-histidine = ADP + protein N-phospho-L-histidine.</text>
        <dbReference type="EC" id="2.7.13.3"/>
    </reaction>
</comment>
<dbReference type="EMBL" id="BSUZ01000001">
    <property type="protein sequence ID" value="GMA85462.1"/>
    <property type="molecule type" value="Genomic_DNA"/>
</dbReference>
<evidence type="ECO:0000256" key="10">
    <source>
        <dbReference type="ARBA" id="ARBA00023136"/>
    </source>
</evidence>
<dbReference type="PROSITE" id="PS50109">
    <property type="entry name" value="HIS_KIN"/>
    <property type="match status" value="1"/>
</dbReference>
<sequence>MAVSVALDVLLDNAIRFGPPDARVHVLVHDDEAEVTVQVRDEGRGWRPTSLRRAGDRFWRAPRHQNVEGSGLGLAIARTVLGRGDGRLEVAGAAEGGLAVRIVVPAA</sequence>
<dbReference type="SUPFAM" id="SSF55874">
    <property type="entry name" value="ATPase domain of HSP90 chaperone/DNA topoisomerase II/histidine kinase"/>
    <property type="match status" value="1"/>
</dbReference>
<evidence type="ECO:0000256" key="9">
    <source>
        <dbReference type="ARBA" id="ARBA00023012"/>
    </source>
</evidence>
<evidence type="ECO:0000256" key="3">
    <source>
        <dbReference type="ARBA" id="ARBA00012438"/>
    </source>
</evidence>
<reference evidence="13" key="1">
    <citation type="journal article" date="2019" name="Int. J. Syst. Evol. Microbiol.">
        <title>The Global Catalogue of Microorganisms (GCM) 10K type strain sequencing project: providing services to taxonomists for standard genome sequencing and annotation.</title>
        <authorList>
            <consortium name="The Broad Institute Genomics Platform"/>
            <consortium name="The Broad Institute Genome Sequencing Center for Infectious Disease"/>
            <person name="Wu L."/>
            <person name="Ma J."/>
        </authorList>
    </citation>
    <scope>NUCLEOTIDE SEQUENCE [LARGE SCALE GENOMIC DNA]</scope>
    <source>
        <strain evidence="13">NBRC 108730</strain>
    </source>
</reference>
<keyword evidence="13" id="KW-1185">Reference proteome</keyword>
<dbReference type="Gene3D" id="3.30.565.10">
    <property type="entry name" value="Histidine kinase-like ATPase, C-terminal domain"/>
    <property type="match status" value="1"/>
</dbReference>
<dbReference type="InterPro" id="IPR036890">
    <property type="entry name" value="HATPase_C_sf"/>
</dbReference>
<evidence type="ECO:0000313" key="12">
    <source>
        <dbReference type="EMBL" id="GMA85462.1"/>
    </source>
</evidence>